<dbReference type="EMBL" id="CYKH01000957">
    <property type="protein sequence ID" value="CUG72654.1"/>
    <property type="molecule type" value="Genomic_DNA"/>
</dbReference>
<dbReference type="Proteomes" id="UP000051952">
    <property type="component" value="Unassembled WGS sequence"/>
</dbReference>
<evidence type="ECO:0000259" key="3">
    <source>
        <dbReference type="Pfam" id="PF17763"/>
    </source>
</evidence>
<dbReference type="InterPro" id="IPR006034">
    <property type="entry name" value="Asparaginase/glutaminase-like"/>
</dbReference>
<dbReference type="PROSITE" id="PS51732">
    <property type="entry name" value="ASN_GLN_ASE_3"/>
    <property type="match status" value="1"/>
</dbReference>
<organism evidence="4 5">
    <name type="scientific">Bodo saltans</name>
    <name type="common">Flagellated protozoan</name>
    <dbReference type="NCBI Taxonomy" id="75058"/>
    <lineage>
        <taxon>Eukaryota</taxon>
        <taxon>Discoba</taxon>
        <taxon>Euglenozoa</taxon>
        <taxon>Kinetoplastea</taxon>
        <taxon>Metakinetoplastina</taxon>
        <taxon>Eubodonida</taxon>
        <taxon>Bodonidae</taxon>
        <taxon>Bodo</taxon>
    </lineage>
</organism>
<proteinExistence type="predicted"/>
<dbReference type="InterPro" id="IPR037152">
    <property type="entry name" value="L-asparaginase_N_sf"/>
</dbReference>
<feature type="domain" description="L-asparaginase N-terminal" evidence="2">
    <location>
        <begin position="111"/>
        <end position="251"/>
    </location>
</feature>
<dbReference type="AlphaFoldDB" id="A0A0S4J4T5"/>
<dbReference type="SMART" id="SM00870">
    <property type="entry name" value="Asparaginase"/>
    <property type="match status" value="1"/>
</dbReference>
<sequence length="406" mass="44321">MAASVAASTDPTTGGDSLDVYAVQSPVESEFTPAGKKRILIINTRSKWSGDEETTCASSSAVAPVPVGLFPYPSHHYRHEAETHIKESFSRRLCELDDLNNTSLPEFRVCHLNHLSHSADSQSDTWAELASLIEDEYENYCGFVVQHGKDTMVYTATALSFMLENISKPVIFTGSVIPGIYVQSDLQRNLVLALQFAQNEDLCDVCIVFGEKLFRANRTFKKSSMDLQPFASPNMPPLATLRGSRVVMEHRLLLNAPRGRLRVHLDMSALVLTIKVVPGMSFSSAMDVVASTKARAIVICGFGSGNIPVRRGMFLTMVATAVRRGVLVVVCTQNRYGSVDLGDYDTARQLKAVGAIGSGDMTIEATIVKLKFLFGRGYDSTEVRSLLLTSLRGETSHGALQTSSKI</sequence>
<dbReference type="CDD" id="cd08963">
    <property type="entry name" value="L-asparaginase_I"/>
    <property type="match status" value="1"/>
</dbReference>
<evidence type="ECO:0000259" key="2">
    <source>
        <dbReference type="Pfam" id="PF00710"/>
    </source>
</evidence>
<dbReference type="OMA" id="GESWPAQ"/>
<dbReference type="PIRSF" id="PIRSF500176">
    <property type="entry name" value="L_ASNase"/>
    <property type="match status" value="1"/>
</dbReference>
<keyword evidence="5" id="KW-1185">Reference proteome</keyword>
<evidence type="ECO:0000313" key="5">
    <source>
        <dbReference type="Proteomes" id="UP000051952"/>
    </source>
</evidence>
<dbReference type="PANTHER" id="PTHR11707:SF28">
    <property type="entry name" value="60 KDA LYSOPHOSPHOLIPASE"/>
    <property type="match status" value="1"/>
</dbReference>
<dbReference type="Gene3D" id="3.40.50.40">
    <property type="match status" value="1"/>
</dbReference>
<dbReference type="PRINTS" id="PR00139">
    <property type="entry name" value="ASNGLNASE"/>
</dbReference>
<dbReference type="InterPro" id="IPR041725">
    <property type="entry name" value="L-asparaginase_I"/>
</dbReference>
<dbReference type="VEuPathDB" id="TriTrypDB:BSAL_84010"/>
<dbReference type="OrthoDB" id="427002at2759"/>
<dbReference type="Gene3D" id="3.40.50.1170">
    <property type="entry name" value="L-asparaginase, N-terminal domain"/>
    <property type="match status" value="1"/>
</dbReference>
<dbReference type="EC" id="3.5.1.1" evidence="1"/>
<evidence type="ECO:0000313" key="4">
    <source>
        <dbReference type="EMBL" id="CUG72654.1"/>
    </source>
</evidence>
<accession>A0A0S4J4T5</accession>
<dbReference type="SUPFAM" id="SSF53774">
    <property type="entry name" value="Glutaminase/Asparaginase"/>
    <property type="match status" value="1"/>
</dbReference>
<name>A0A0S4J4T5_BODSA</name>
<dbReference type="GO" id="GO:0009066">
    <property type="term" value="P:aspartate family amino acid metabolic process"/>
    <property type="evidence" value="ECO:0007669"/>
    <property type="project" value="UniProtKB-ARBA"/>
</dbReference>
<dbReference type="PANTHER" id="PTHR11707">
    <property type="entry name" value="L-ASPARAGINASE"/>
    <property type="match status" value="1"/>
</dbReference>
<reference evidence="5" key="1">
    <citation type="submission" date="2015-09" db="EMBL/GenBank/DDBJ databases">
        <authorList>
            <consortium name="Pathogen Informatics"/>
        </authorList>
    </citation>
    <scope>NUCLEOTIDE SEQUENCE [LARGE SCALE GENOMIC DNA]</scope>
    <source>
        <strain evidence="5">Lake Konstanz</strain>
    </source>
</reference>
<dbReference type="InterPro" id="IPR040919">
    <property type="entry name" value="Asparaginase_C"/>
</dbReference>
<dbReference type="Pfam" id="PF17763">
    <property type="entry name" value="Asparaginase_C"/>
    <property type="match status" value="1"/>
</dbReference>
<dbReference type="Pfam" id="PF00710">
    <property type="entry name" value="Asparaginase"/>
    <property type="match status" value="1"/>
</dbReference>
<feature type="domain" description="Asparaginase/glutaminase C-terminal" evidence="3">
    <location>
        <begin position="271"/>
        <end position="386"/>
    </location>
</feature>
<dbReference type="InterPro" id="IPR027473">
    <property type="entry name" value="L-asparaginase_C"/>
</dbReference>
<protein>
    <recommendedName>
        <fullName evidence="1">asparaginase</fullName>
        <ecNumber evidence="1">3.5.1.1</ecNumber>
    </recommendedName>
</protein>
<dbReference type="InterPro" id="IPR036152">
    <property type="entry name" value="Asp/glu_Ase-like_sf"/>
</dbReference>
<gene>
    <name evidence="4" type="ORF">BSAL_84010</name>
</gene>
<evidence type="ECO:0000256" key="1">
    <source>
        <dbReference type="ARBA" id="ARBA00012920"/>
    </source>
</evidence>
<dbReference type="PIRSF" id="PIRSF001220">
    <property type="entry name" value="L-ASNase_gatD"/>
    <property type="match status" value="1"/>
</dbReference>
<dbReference type="InterPro" id="IPR027474">
    <property type="entry name" value="L-asparaginase_N"/>
</dbReference>
<dbReference type="GO" id="GO:0004067">
    <property type="term" value="F:asparaginase activity"/>
    <property type="evidence" value="ECO:0007669"/>
    <property type="project" value="UniProtKB-UniRule"/>
</dbReference>